<evidence type="ECO:0000256" key="2">
    <source>
        <dbReference type="ARBA" id="ARBA00022723"/>
    </source>
</evidence>
<evidence type="ECO:0000313" key="6">
    <source>
        <dbReference type="EMBL" id="KAF2772840.1"/>
    </source>
</evidence>
<evidence type="ECO:0000256" key="3">
    <source>
        <dbReference type="ARBA" id="ARBA00022833"/>
    </source>
</evidence>
<dbReference type="GO" id="GO:0046872">
    <property type="term" value="F:metal ion binding"/>
    <property type="evidence" value="ECO:0007669"/>
    <property type="project" value="UniProtKB-KW"/>
</dbReference>
<protein>
    <recommendedName>
        <fullName evidence="5">CENP-V/GFA domain-containing protein</fullName>
    </recommendedName>
</protein>
<dbReference type="Gene3D" id="3.90.1590.10">
    <property type="entry name" value="glutathione-dependent formaldehyde- activating enzyme (gfa)"/>
    <property type="match status" value="2"/>
</dbReference>
<dbReference type="InterPro" id="IPR006913">
    <property type="entry name" value="CENP-V/GFA"/>
</dbReference>
<dbReference type="PROSITE" id="PS51891">
    <property type="entry name" value="CENP_V_GFA"/>
    <property type="match status" value="1"/>
</dbReference>
<evidence type="ECO:0000256" key="4">
    <source>
        <dbReference type="ARBA" id="ARBA00023239"/>
    </source>
</evidence>
<dbReference type="Proteomes" id="UP000799436">
    <property type="component" value="Unassembled WGS sequence"/>
</dbReference>
<sequence>MAEDKIVKASCLCGGAAHEIRLSSADLPLKVFICHCDSCRHSTGTLCFTVAAGPAHYKPDLGLLSLLQPFEISKKIIYYHCPRCGSQMLATMMVGEIKCWGFASGTLEQVDGVIQVMAHEHIADTLDGGFSDFLQSIDGSRIPRKLHGLGGEADVDAQLWWKSSNAASPSASSQRLRCYCKCGGVNFWIAKPSERSVKLQRPPKDQPWWLRHDGTRFLGGICACDSCRLGSGMEWQEWAFVPIVDISLDAEGKVPFSRSFGTLKQYRSTTKPCMRYFCEICGATVFWDGDDRPELIDVAVGLLDAKAGARAEAWLHWWTNRLSYQEDAMSRAASLTLAVEAGLKEYGERRYKYRK</sequence>
<dbReference type="PANTHER" id="PTHR33337:SF40">
    <property type="entry name" value="CENP-V_GFA DOMAIN-CONTAINING PROTEIN-RELATED"/>
    <property type="match status" value="1"/>
</dbReference>
<reference evidence="6" key="1">
    <citation type="journal article" date="2020" name="Stud. Mycol.">
        <title>101 Dothideomycetes genomes: a test case for predicting lifestyles and emergence of pathogens.</title>
        <authorList>
            <person name="Haridas S."/>
            <person name="Albert R."/>
            <person name="Binder M."/>
            <person name="Bloem J."/>
            <person name="Labutti K."/>
            <person name="Salamov A."/>
            <person name="Andreopoulos B."/>
            <person name="Baker S."/>
            <person name="Barry K."/>
            <person name="Bills G."/>
            <person name="Bluhm B."/>
            <person name="Cannon C."/>
            <person name="Castanera R."/>
            <person name="Culley D."/>
            <person name="Daum C."/>
            <person name="Ezra D."/>
            <person name="Gonzalez J."/>
            <person name="Henrissat B."/>
            <person name="Kuo A."/>
            <person name="Liang C."/>
            <person name="Lipzen A."/>
            <person name="Lutzoni F."/>
            <person name="Magnuson J."/>
            <person name="Mondo S."/>
            <person name="Nolan M."/>
            <person name="Ohm R."/>
            <person name="Pangilinan J."/>
            <person name="Park H.-J."/>
            <person name="Ramirez L."/>
            <person name="Alfaro M."/>
            <person name="Sun H."/>
            <person name="Tritt A."/>
            <person name="Yoshinaga Y."/>
            <person name="Zwiers L.-H."/>
            <person name="Turgeon B."/>
            <person name="Goodwin S."/>
            <person name="Spatafora J."/>
            <person name="Crous P."/>
            <person name="Grigoriev I."/>
        </authorList>
    </citation>
    <scope>NUCLEOTIDE SEQUENCE</scope>
    <source>
        <strain evidence="6">CBS 116005</strain>
    </source>
</reference>
<proteinExistence type="inferred from homology"/>
<evidence type="ECO:0000259" key="5">
    <source>
        <dbReference type="PROSITE" id="PS51891"/>
    </source>
</evidence>
<dbReference type="SUPFAM" id="SSF51316">
    <property type="entry name" value="Mss4-like"/>
    <property type="match status" value="2"/>
</dbReference>
<feature type="domain" description="CENP-V/GFA" evidence="5">
    <location>
        <begin position="7"/>
        <end position="127"/>
    </location>
</feature>
<organism evidence="6 7">
    <name type="scientific">Teratosphaeria nubilosa</name>
    <dbReference type="NCBI Taxonomy" id="161662"/>
    <lineage>
        <taxon>Eukaryota</taxon>
        <taxon>Fungi</taxon>
        <taxon>Dikarya</taxon>
        <taxon>Ascomycota</taxon>
        <taxon>Pezizomycotina</taxon>
        <taxon>Dothideomycetes</taxon>
        <taxon>Dothideomycetidae</taxon>
        <taxon>Mycosphaerellales</taxon>
        <taxon>Teratosphaeriaceae</taxon>
        <taxon>Teratosphaeria</taxon>
    </lineage>
</organism>
<dbReference type="AlphaFoldDB" id="A0A6G1LJP8"/>
<keyword evidence="2" id="KW-0479">Metal-binding</keyword>
<comment type="similarity">
    <text evidence="1">Belongs to the Gfa family.</text>
</comment>
<dbReference type="GO" id="GO:0016846">
    <property type="term" value="F:carbon-sulfur lyase activity"/>
    <property type="evidence" value="ECO:0007669"/>
    <property type="project" value="InterPro"/>
</dbReference>
<dbReference type="OrthoDB" id="5422068at2759"/>
<dbReference type="EMBL" id="ML995813">
    <property type="protein sequence ID" value="KAF2772840.1"/>
    <property type="molecule type" value="Genomic_DNA"/>
</dbReference>
<gene>
    <name evidence="6" type="ORF">EJ03DRAFT_265975</name>
</gene>
<keyword evidence="3" id="KW-0862">Zinc</keyword>
<evidence type="ECO:0000313" key="7">
    <source>
        <dbReference type="Proteomes" id="UP000799436"/>
    </source>
</evidence>
<dbReference type="Pfam" id="PF04828">
    <property type="entry name" value="GFA"/>
    <property type="match status" value="2"/>
</dbReference>
<name>A0A6G1LJP8_9PEZI</name>
<keyword evidence="7" id="KW-1185">Reference proteome</keyword>
<accession>A0A6G1LJP8</accession>
<dbReference type="InterPro" id="IPR011057">
    <property type="entry name" value="Mss4-like_sf"/>
</dbReference>
<dbReference type="PANTHER" id="PTHR33337">
    <property type="entry name" value="GFA DOMAIN-CONTAINING PROTEIN"/>
    <property type="match status" value="1"/>
</dbReference>
<keyword evidence="4" id="KW-0456">Lyase</keyword>
<evidence type="ECO:0000256" key="1">
    <source>
        <dbReference type="ARBA" id="ARBA00005495"/>
    </source>
</evidence>